<dbReference type="PANTHER" id="PTHR32114">
    <property type="entry name" value="ABC TRANSPORTER ABCH.3"/>
    <property type="match status" value="1"/>
</dbReference>
<evidence type="ECO:0000313" key="7">
    <source>
        <dbReference type="Proteomes" id="UP000225548"/>
    </source>
</evidence>
<dbReference type="Pfam" id="PF13476">
    <property type="entry name" value="AAA_23"/>
    <property type="match status" value="1"/>
</dbReference>
<dbReference type="RefSeq" id="WP_098455606.1">
    <property type="nucleotide sequence ID" value="NZ_PDJG01000001.1"/>
</dbReference>
<comment type="subunit">
    <text evidence="2">Heterodimer of SbcC and SbcD.</text>
</comment>
<proteinExistence type="inferred from homology"/>
<dbReference type="EMBL" id="PDJG01000001">
    <property type="protein sequence ID" value="PFG34595.1"/>
    <property type="molecule type" value="Genomic_DNA"/>
</dbReference>
<keyword evidence="6" id="KW-0378">Hydrolase</keyword>
<evidence type="ECO:0000256" key="2">
    <source>
        <dbReference type="ARBA" id="ARBA00011322"/>
    </source>
</evidence>
<evidence type="ECO:0000259" key="5">
    <source>
        <dbReference type="Pfam" id="PF13476"/>
    </source>
</evidence>
<keyword evidence="7" id="KW-1185">Reference proteome</keyword>
<dbReference type="GO" id="GO:0004527">
    <property type="term" value="F:exonuclease activity"/>
    <property type="evidence" value="ECO:0007669"/>
    <property type="project" value="UniProtKB-KW"/>
</dbReference>
<accession>A0A2A9E8F5</accession>
<protein>
    <recommendedName>
        <fullName evidence="3">Nuclease SbcCD subunit C</fullName>
    </recommendedName>
</protein>
<name>A0A2A9E8F5_9MICO</name>
<evidence type="ECO:0000313" key="6">
    <source>
        <dbReference type="EMBL" id="PFG34595.1"/>
    </source>
</evidence>
<gene>
    <name evidence="6" type="ORF">ATL42_2512</name>
</gene>
<dbReference type="Gene3D" id="3.40.50.300">
    <property type="entry name" value="P-loop containing nucleotide triphosphate hydrolases"/>
    <property type="match status" value="2"/>
</dbReference>
<evidence type="ECO:0000256" key="1">
    <source>
        <dbReference type="ARBA" id="ARBA00006930"/>
    </source>
</evidence>
<dbReference type="SUPFAM" id="SSF52540">
    <property type="entry name" value="P-loop containing nucleoside triphosphate hydrolases"/>
    <property type="match status" value="1"/>
</dbReference>
<organism evidence="6 7">
    <name type="scientific">Sanguibacter antarcticus</name>
    <dbReference type="NCBI Taxonomy" id="372484"/>
    <lineage>
        <taxon>Bacteria</taxon>
        <taxon>Bacillati</taxon>
        <taxon>Actinomycetota</taxon>
        <taxon>Actinomycetes</taxon>
        <taxon>Micrococcales</taxon>
        <taxon>Sanguibacteraceae</taxon>
        <taxon>Sanguibacter</taxon>
    </lineage>
</organism>
<evidence type="ECO:0000256" key="3">
    <source>
        <dbReference type="ARBA" id="ARBA00013368"/>
    </source>
</evidence>
<feature type="region of interest" description="Disordered" evidence="4">
    <location>
        <begin position="379"/>
        <end position="409"/>
    </location>
</feature>
<dbReference type="AlphaFoldDB" id="A0A2A9E8F5"/>
<dbReference type="Pfam" id="PF13558">
    <property type="entry name" value="SbcC_Walker_B"/>
    <property type="match status" value="1"/>
</dbReference>
<comment type="caution">
    <text evidence="6">The sequence shown here is derived from an EMBL/GenBank/DDBJ whole genome shotgun (WGS) entry which is preliminary data.</text>
</comment>
<dbReference type="GO" id="GO:0006302">
    <property type="term" value="P:double-strand break repair"/>
    <property type="evidence" value="ECO:0007669"/>
    <property type="project" value="InterPro"/>
</dbReference>
<reference evidence="6 7" key="1">
    <citation type="submission" date="2017-10" db="EMBL/GenBank/DDBJ databases">
        <title>Sequencing the genomes of 1000 actinobacteria strains.</title>
        <authorList>
            <person name="Klenk H.-P."/>
        </authorList>
    </citation>
    <scope>NUCLEOTIDE SEQUENCE [LARGE SCALE GENOMIC DNA]</scope>
    <source>
        <strain evidence="6 7">DSM 18966</strain>
    </source>
</reference>
<sequence length="1035" mass="108688">MYLHQLRLQAIGPFAGEHVVDFAALATSGIFLLEGPTGAGKSTLIDAIVFALYGKVASASSSDDRLRSAYAPDEVDSFVDLTFETGAGVFRVLRTPERMRRKKRGDGTTKQQAGIRLWRLPAGALETGAGLGEPGDVGELVSSRLDEAGLELQRIIGLDRTQFVQTIVLPQGEFANFLRANPEDRRGLLQKVFGTEMYERAQAQLATMRIDAQRETDAARAATTSSVERFLEAAALETDAAETLRDALPEHAYALAREHVASQEAEAEALRLADAAAGSALTTARAMLDDERSRADLFSRRTRLRAEDAALIESGPVVDQQAQDLDAARRASVVQPLVVGEEHAATGAREARDTLRAALAESAPVLGLPERAPVDELLSHPASSDEDQPRTDDADDAPSDETLRQRRDDAAGRAAALGRLVDIEAGLPARSVALVAATEALDRLREEAAQQADALGLRPAERHHLELRRDELRAVAAELVARTDAVHRADVTVQVLDKAAALEAEVTEARAALSRAGAVARDACEDEVALRVRRIAGMAGEIATSLVDDEPCPVCGGHEHPAPAPLLSDHVSQDDVDAAETVRREAETLLAAADVRAAQIGERLANALQAAGDADRATAAAVAERAWSAVVEAQDARDALPAADEELTAHDAATARLTDELGALRTRITADTARAEHDASDLAADSSAVAEADGAGRTVAAVVADLDHQVAVIDVLRAARSDAETAVRAHAQRAAERTRVMADQGFATLDEVRAAVLSSAATAALDAEVSAYRSARDRVRDGLADPGVAGLPEEVVVDVDAAGAAVTAAEAAARGAAGEATLAESRVRSAAAAAETIAAAEAALQQVAARAEPVLRMAGLATGVSADNTKRLTLATFVLMRRFEDVVAAANERITIMSDGRYELERSDEKETGKGHRVGLALRVLDHQTGAPRLASSLSGGETFYVSLCLALGMADVVMAEAGGVDLGTLFVDEGFGSLDPETLDSVLQVLGGLRAGGRIVGVVSHVETLKQTISDGISVRRLPDGSSTLTVRAG</sequence>
<dbReference type="OrthoDB" id="9795626at2"/>
<dbReference type="Proteomes" id="UP000225548">
    <property type="component" value="Unassembled WGS sequence"/>
</dbReference>
<dbReference type="PANTHER" id="PTHR32114:SF2">
    <property type="entry name" value="ABC TRANSPORTER ABCH.3"/>
    <property type="match status" value="1"/>
</dbReference>
<keyword evidence="6" id="KW-0540">Nuclease</keyword>
<comment type="similarity">
    <text evidence="1">Belongs to the SMC family. SbcC subfamily.</text>
</comment>
<feature type="domain" description="Rad50/SbcC-type AAA" evidence="5">
    <location>
        <begin position="5"/>
        <end position="204"/>
    </location>
</feature>
<dbReference type="InterPro" id="IPR027417">
    <property type="entry name" value="P-loop_NTPase"/>
</dbReference>
<keyword evidence="6" id="KW-0269">Exonuclease</keyword>
<dbReference type="InterPro" id="IPR038729">
    <property type="entry name" value="Rad50/SbcC_AAA"/>
</dbReference>
<dbReference type="GO" id="GO:0016887">
    <property type="term" value="F:ATP hydrolysis activity"/>
    <property type="evidence" value="ECO:0007669"/>
    <property type="project" value="InterPro"/>
</dbReference>
<evidence type="ECO:0000256" key="4">
    <source>
        <dbReference type="SAM" id="MobiDB-lite"/>
    </source>
</evidence>